<protein>
    <submittedName>
        <fullName evidence="3">Uncharacterized protein</fullName>
    </submittedName>
</protein>
<feature type="signal peptide" evidence="2">
    <location>
        <begin position="1"/>
        <end position="20"/>
    </location>
</feature>
<reference evidence="3" key="2">
    <citation type="submission" date="2022-01" db="EMBL/GenBank/DDBJ databases">
        <authorList>
            <person name="Yamashiro T."/>
            <person name="Shiraishi A."/>
            <person name="Satake H."/>
            <person name="Nakayama K."/>
        </authorList>
    </citation>
    <scope>NUCLEOTIDE SEQUENCE</scope>
</reference>
<sequence>MNNNCCLRMLLTVLQKTTLCIKVVRGRQEDKKQKSTGFDVHISTVGFEYVTATSIMFKDRKKEAAAGFDVPAGLNVTAVVFLIRLFIEAERFDV</sequence>
<feature type="chain" id="PRO_5046968547" evidence="2">
    <location>
        <begin position="21"/>
        <end position="94"/>
    </location>
</feature>
<evidence type="ECO:0000313" key="3">
    <source>
        <dbReference type="EMBL" id="GJT70805.1"/>
    </source>
</evidence>
<accession>A0ABQ5G583</accession>
<keyword evidence="1" id="KW-0472">Membrane</keyword>
<keyword evidence="1" id="KW-0812">Transmembrane</keyword>
<keyword evidence="2" id="KW-0732">Signal</keyword>
<evidence type="ECO:0000256" key="2">
    <source>
        <dbReference type="SAM" id="SignalP"/>
    </source>
</evidence>
<name>A0ABQ5G583_9ASTR</name>
<proteinExistence type="predicted"/>
<organism evidence="3 4">
    <name type="scientific">Tanacetum coccineum</name>
    <dbReference type="NCBI Taxonomy" id="301880"/>
    <lineage>
        <taxon>Eukaryota</taxon>
        <taxon>Viridiplantae</taxon>
        <taxon>Streptophyta</taxon>
        <taxon>Embryophyta</taxon>
        <taxon>Tracheophyta</taxon>
        <taxon>Spermatophyta</taxon>
        <taxon>Magnoliopsida</taxon>
        <taxon>eudicotyledons</taxon>
        <taxon>Gunneridae</taxon>
        <taxon>Pentapetalae</taxon>
        <taxon>asterids</taxon>
        <taxon>campanulids</taxon>
        <taxon>Asterales</taxon>
        <taxon>Asteraceae</taxon>
        <taxon>Asteroideae</taxon>
        <taxon>Anthemideae</taxon>
        <taxon>Anthemidinae</taxon>
        <taxon>Tanacetum</taxon>
    </lineage>
</organism>
<comment type="caution">
    <text evidence="3">The sequence shown here is derived from an EMBL/GenBank/DDBJ whole genome shotgun (WGS) entry which is preliminary data.</text>
</comment>
<evidence type="ECO:0000313" key="4">
    <source>
        <dbReference type="Proteomes" id="UP001151760"/>
    </source>
</evidence>
<evidence type="ECO:0000256" key="1">
    <source>
        <dbReference type="SAM" id="Phobius"/>
    </source>
</evidence>
<keyword evidence="4" id="KW-1185">Reference proteome</keyword>
<dbReference type="EMBL" id="BQNB010018112">
    <property type="protein sequence ID" value="GJT70805.1"/>
    <property type="molecule type" value="Genomic_DNA"/>
</dbReference>
<dbReference type="Proteomes" id="UP001151760">
    <property type="component" value="Unassembled WGS sequence"/>
</dbReference>
<reference evidence="3" key="1">
    <citation type="journal article" date="2022" name="Int. J. Mol. Sci.">
        <title>Draft Genome of Tanacetum Coccineum: Genomic Comparison of Closely Related Tanacetum-Family Plants.</title>
        <authorList>
            <person name="Yamashiro T."/>
            <person name="Shiraishi A."/>
            <person name="Nakayama K."/>
            <person name="Satake H."/>
        </authorList>
    </citation>
    <scope>NUCLEOTIDE SEQUENCE</scope>
</reference>
<keyword evidence="1" id="KW-1133">Transmembrane helix</keyword>
<gene>
    <name evidence="3" type="ORF">Tco_1030091</name>
</gene>
<feature type="transmembrane region" description="Helical" evidence="1">
    <location>
        <begin position="66"/>
        <end position="87"/>
    </location>
</feature>